<keyword evidence="2" id="KW-1185">Reference proteome</keyword>
<dbReference type="Proteomes" id="UP001152798">
    <property type="component" value="Chromosome 7"/>
</dbReference>
<sequence length="139" mass="15858">MLSNDFFSLSKEHRMTYETLMGPQRVTATDQTFLRPVVIEFRSSPERIMDTESLFSLLLRLTVRDRIRRRDSLACSSPVSRLHALARSNPDNTTQQERGLLPFPYNHTGLFPSLIPPFLPFPVIISLSGTSVSISIPYF</sequence>
<evidence type="ECO:0000313" key="1">
    <source>
        <dbReference type="EMBL" id="CAH1407873.1"/>
    </source>
</evidence>
<evidence type="ECO:0000313" key="2">
    <source>
        <dbReference type="Proteomes" id="UP001152798"/>
    </source>
</evidence>
<dbReference type="EMBL" id="OV725083">
    <property type="protein sequence ID" value="CAH1407873.1"/>
    <property type="molecule type" value="Genomic_DNA"/>
</dbReference>
<organism evidence="1 2">
    <name type="scientific">Nezara viridula</name>
    <name type="common">Southern green stink bug</name>
    <name type="synonym">Cimex viridulus</name>
    <dbReference type="NCBI Taxonomy" id="85310"/>
    <lineage>
        <taxon>Eukaryota</taxon>
        <taxon>Metazoa</taxon>
        <taxon>Ecdysozoa</taxon>
        <taxon>Arthropoda</taxon>
        <taxon>Hexapoda</taxon>
        <taxon>Insecta</taxon>
        <taxon>Pterygota</taxon>
        <taxon>Neoptera</taxon>
        <taxon>Paraneoptera</taxon>
        <taxon>Hemiptera</taxon>
        <taxon>Heteroptera</taxon>
        <taxon>Panheteroptera</taxon>
        <taxon>Pentatomomorpha</taxon>
        <taxon>Pentatomoidea</taxon>
        <taxon>Pentatomidae</taxon>
        <taxon>Pentatominae</taxon>
        <taxon>Nezara</taxon>
    </lineage>
</organism>
<accession>A0A9P0HUC1</accession>
<name>A0A9P0HUC1_NEZVI</name>
<proteinExistence type="predicted"/>
<dbReference type="AlphaFoldDB" id="A0A9P0HUC1"/>
<protein>
    <submittedName>
        <fullName evidence="1">Uncharacterized protein</fullName>
    </submittedName>
</protein>
<reference evidence="1" key="1">
    <citation type="submission" date="2022-01" db="EMBL/GenBank/DDBJ databases">
        <authorList>
            <person name="King R."/>
        </authorList>
    </citation>
    <scope>NUCLEOTIDE SEQUENCE</scope>
</reference>
<gene>
    <name evidence="1" type="ORF">NEZAVI_LOCUS15501</name>
</gene>